<dbReference type="EMBL" id="BBMT01000007">
    <property type="protein sequence ID" value="GAL35700.1"/>
    <property type="molecule type" value="Genomic_DNA"/>
</dbReference>
<dbReference type="Proteomes" id="UP000029224">
    <property type="component" value="Unassembled WGS sequence"/>
</dbReference>
<sequence length="210" mass="24239">MKTRDKIIQASLKLFNEKGERAITTNHIAAHLGMSPGNLYYYFRNKEDIIKSIFSDYIAYVRESFVPVSSDTPAEVYLQRYCEEVFGSIWRFRFFHASMPEIVMRDKALHQAYLQAHDVLVARAHESVLNLRRDGFIVIDDDQIDELIELMRVVGGFWVSYLMANSVSTSITKADVNRGVVKFIVLLWPYSTDKGKEVLTKLKLKYKTVG</sequence>
<keyword evidence="5" id="KW-1185">Reference proteome</keyword>
<organism evidence="4 5">
    <name type="scientific">Vibrio maritimus</name>
    <dbReference type="NCBI Taxonomy" id="990268"/>
    <lineage>
        <taxon>Bacteria</taxon>
        <taxon>Pseudomonadati</taxon>
        <taxon>Pseudomonadota</taxon>
        <taxon>Gammaproteobacteria</taxon>
        <taxon>Vibrionales</taxon>
        <taxon>Vibrionaceae</taxon>
        <taxon>Vibrio</taxon>
    </lineage>
</organism>
<comment type="caution">
    <text evidence="4">The sequence shown here is derived from an EMBL/GenBank/DDBJ whole genome shotgun (WGS) entry which is preliminary data.</text>
</comment>
<dbReference type="InterPro" id="IPR001647">
    <property type="entry name" value="HTH_TetR"/>
</dbReference>
<evidence type="ECO:0000313" key="4">
    <source>
        <dbReference type="EMBL" id="GAL35700.1"/>
    </source>
</evidence>
<evidence type="ECO:0000313" key="5">
    <source>
        <dbReference type="Proteomes" id="UP000029224"/>
    </source>
</evidence>
<reference evidence="4 5" key="2">
    <citation type="submission" date="2014-09" db="EMBL/GenBank/DDBJ databases">
        <authorList>
            <consortium name="NBRP consortium"/>
            <person name="Sawabe T."/>
            <person name="Meirelles P."/>
            <person name="Nakanishi M."/>
            <person name="Sayaka M."/>
            <person name="Hattori M."/>
            <person name="Ohkuma M."/>
        </authorList>
    </citation>
    <scope>NUCLEOTIDE SEQUENCE [LARGE SCALE GENOMIC DNA]</scope>
    <source>
        <strain evidence="4 5">JCM 19240</strain>
    </source>
</reference>
<evidence type="ECO:0000256" key="2">
    <source>
        <dbReference type="PROSITE-ProRule" id="PRU00335"/>
    </source>
</evidence>
<dbReference type="PANTHER" id="PTHR43479">
    <property type="entry name" value="ACREF/ENVCD OPERON REPRESSOR-RELATED"/>
    <property type="match status" value="1"/>
</dbReference>
<accession>A0A090T6T8</accession>
<dbReference type="PANTHER" id="PTHR43479:SF12">
    <property type="entry name" value="TRANSCRIPTIONAL REGULATORY PROTEIN"/>
    <property type="match status" value="1"/>
</dbReference>
<dbReference type="PRINTS" id="PR00455">
    <property type="entry name" value="HTHTETR"/>
</dbReference>
<dbReference type="AlphaFoldDB" id="A0A090T6T8"/>
<dbReference type="OrthoDB" id="8770705at2"/>
<dbReference type="InterPro" id="IPR009057">
    <property type="entry name" value="Homeodomain-like_sf"/>
</dbReference>
<dbReference type="InterPro" id="IPR025722">
    <property type="entry name" value="TetR"/>
</dbReference>
<protein>
    <submittedName>
        <fullName evidence="4">Transcriptional regulator TetR family</fullName>
    </submittedName>
</protein>
<dbReference type="Pfam" id="PF00440">
    <property type="entry name" value="TetR_N"/>
    <property type="match status" value="1"/>
</dbReference>
<keyword evidence="1 2" id="KW-0238">DNA-binding</keyword>
<gene>
    <name evidence="4" type="ORF">JCM19240_547</name>
</gene>
<dbReference type="Pfam" id="PF13972">
    <property type="entry name" value="TetR"/>
    <property type="match status" value="1"/>
</dbReference>
<feature type="DNA-binding region" description="H-T-H motif" evidence="2">
    <location>
        <begin position="24"/>
        <end position="43"/>
    </location>
</feature>
<dbReference type="InterPro" id="IPR050624">
    <property type="entry name" value="HTH-type_Tx_Regulator"/>
</dbReference>
<evidence type="ECO:0000259" key="3">
    <source>
        <dbReference type="PROSITE" id="PS50977"/>
    </source>
</evidence>
<dbReference type="PROSITE" id="PS50977">
    <property type="entry name" value="HTH_TETR_2"/>
    <property type="match status" value="1"/>
</dbReference>
<proteinExistence type="predicted"/>
<name>A0A090T6T8_9VIBR</name>
<dbReference type="SUPFAM" id="SSF46689">
    <property type="entry name" value="Homeodomain-like"/>
    <property type="match status" value="1"/>
</dbReference>
<dbReference type="GO" id="GO:0003677">
    <property type="term" value="F:DNA binding"/>
    <property type="evidence" value="ECO:0007669"/>
    <property type="project" value="UniProtKB-UniRule"/>
</dbReference>
<evidence type="ECO:0000256" key="1">
    <source>
        <dbReference type="ARBA" id="ARBA00023125"/>
    </source>
</evidence>
<reference evidence="4 5" key="1">
    <citation type="submission" date="2014-09" db="EMBL/GenBank/DDBJ databases">
        <title>Vibrio maritimus JCM 19240. (C210) whole genome shotgun sequence.</title>
        <authorList>
            <person name="Sawabe T."/>
            <person name="Meirelles P."/>
            <person name="Nakanishi M."/>
            <person name="Sayaka M."/>
            <person name="Hattori M."/>
            <person name="Ohkuma M."/>
        </authorList>
    </citation>
    <scope>NUCLEOTIDE SEQUENCE [LARGE SCALE GENOMIC DNA]</scope>
    <source>
        <strain evidence="4 5">JCM 19240</strain>
    </source>
</reference>
<feature type="domain" description="HTH tetR-type" evidence="3">
    <location>
        <begin position="1"/>
        <end position="61"/>
    </location>
</feature>
<dbReference type="Gene3D" id="1.10.357.10">
    <property type="entry name" value="Tetracycline Repressor, domain 2"/>
    <property type="match status" value="1"/>
</dbReference>